<sequence length="470" mass="52164">MSDIVPHIFGISDADFFQLYQLHLASTLWLPEVWADGSIFRQLAEELPLDALPPATPVQDDTMSTEAITPSDDATAAVEDATATPATPTSNNDYGPSYIFNEYGYRIDHGFASNTMLAYAEPQTGLKLLKDHDCVSTGTKLFVLVDVRAKNKWRYTWAVTFSAQNPFNALNREGVFQSSAGQRTEACVHAFCEAINSIIDFVNMDHSAKPPISNFYVRVPQSYGSTHALNKSFREVEQGIILGEDAPEWRKKTSGHWTHAWHAFRNCKPKMSDFRTRIPCREITSISKLYNVLTTEYGNMYYKLETENNEHGELFYVVGVSCHFARDVKELLVTKGVLRESARPRGFTPINGQRPRGDPLPEVIDLTWDDSDEEPPPAHGGTNTVNIPRDRTPGSRRLLAGAEETSDYIAKSVSSQRDSPERTHSAVTRTPENHSGAEQSPIAACNSAVGQGDRPTGRIPISMLLEGAHS</sequence>
<evidence type="ECO:0000313" key="3">
    <source>
        <dbReference type="Proteomes" id="UP000321331"/>
    </source>
</evidence>
<organism evidence="2 3">
    <name type="scientific">Fusarium oxysporum f. sp. cubense</name>
    <dbReference type="NCBI Taxonomy" id="61366"/>
    <lineage>
        <taxon>Eukaryota</taxon>
        <taxon>Fungi</taxon>
        <taxon>Dikarya</taxon>
        <taxon>Ascomycota</taxon>
        <taxon>Pezizomycotina</taxon>
        <taxon>Sordariomycetes</taxon>
        <taxon>Hypocreomycetidae</taxon>
        <taxon>Hypocreales</taxon>
        <taxon>Nectriaceae</taxon>
        <taxon>Fusarium</taxon>
        <taxon>Fusarium oxysporum species complex</taxon>
    </lineage>
</organism>
<reference evidence="2 3" key="1">
    <citation type="submission" date="2019-07" db="EMBL/GenBank/DDBJ databases">
        <title>The First High-Quality Draft Genome Sequence of the Causal Agent of the Current Panama Disease Epidemic.</title>
        <authorList>
            <person name="Warmington R.J."/>
            <person name="Kay W."/>
            <person name="Jeffries A."/>
            <person name="Bebber D."/>
            <person name="Moore K."/>
            <person name="Studholme D.J."/>
        </authorList>
    </citation>
    <scope>NUCLEOTIDE SEQUENCE [LARGE SCALE GENOMIC DNA]</scope>
    <source>
        <strain evidence="2 3">TR4</strain>
    </source>
</reference>
<evidence type="ECO:0000256" key="1">
    <source>
        <dbReference type="SAM" id="MobiDB-lite"/>
    </source>
</evidence>
<gene>
    <name evidence="2" type="ORF">FocTR4_00015477</name>
</gene>
<proteinExistence type="predicted"/>
<dbReference type="EMBL" id="VMNF01000008">
    <property type="protein sequence ID" value="TXC02883.1"/>
    <property type="molecule type" value="Genomic_DNA"/>
</dbReference>
<name>A0A5C6SW70_FUSOC</name>
<accession>A0A5C6SW70</accession>
<evidence type="ECO:0000313" key="2">
    <source>
        <dbReference type="EMBL" id="TXC02883.1"/>
    </source>
</evidence>
<protein>
    <submittedName>
        <fullName evidence="2">Uncharacterized protein</fullName>
    </submittedName>
</protein>
<feature type="region of interest" description="Disordered" evidence="1">
    <location>
        <begin position="343"/>
        <end position="470"/>
    </location>
</feature>
<dbReference type="Proteomes" id="UP000321331">
    <property type="component" value="Unassembled WGS sequence"/>
</dbReference>
<comment type="caution">
    <text evidence="2">The sequence shown here is derived from an EMBL/GenBank/DDBJ whole genome shotgun (WGS) entry which is preliminary data.</text>
</comment>
<dbReference type="AlphaFoldDB" id="A0A5C6SW70"/>